<dbReference type="RefSeq" id="WP_011735321.1">
    <property type="nucleotide sequence ID" value="NC_008609.1"/>
</dbReference>
<proteinExistence type="predicted"/>
<keyword evidence="2" id="KW-1133">Transmembrane helix</keyword>
<accession>A1ANV8</accession>
<dbReference type="eggNOG" id="COG5401">
    <property type="taxonomic scope" value="Bacteria"/>
</dbReference>
<evidence type="ECO:0000256" key="2">
    <source>
        <dbReference type="SAM" id="Phobius"/>
    </source>
</evidence>
<dbReference type="STRING" id="338966.Ppro_1412"/>
<name>A1ANV8_PELPD</name>
<reference evidence="4 5" key="1">
    <citation type="submission" date="2006-10" db="EMBL/GenBank/DDBJ databases">
        <title>Complete sequence of chromosome of Pelobacter propionicus DSM 2379.</title>
        <authorList>
            <consortium name="US DOE Joint Genome Institute"/>
            <person name="Copeland A."/>
            <person name="Lucas S."/>
            <person name="Lapidus A."/>
            <person name="Barry K."/>
            <person name="Detter J.C."/>
            <person name="Glavina del Rio T."/>
            <person name="Hammon N."/>
            <person name="Israni S."/>
            <person name="Dalin E."/>
            <person name="Tice H."/>
            <person name="Pitluck S."/>
            <person name="Saunders E."/>
            <person name="Brettin T."/>
            <person name="Bruce D."/>
            <person name="Han C."/>
            <person name="Tapia R."/>
            <person name="Schmutz J."/>
            <person name="Larimer F."/>
            <person name="Land M."/>
            <person name="Hauser L."/>
            <person name="Kyrpides N."/>
            <person name="Kim E."/>
            <person name="Lovley D."/>
            <person name="Richardson P."/>
        </authorList>
    </citation>
    <scope>NUCLEOTIDE SEQUENCE [LARGE SCALE GENOMIC DNA]</scope>
    <source>
        <strain evidence="5">DSM 2379 / NBRC 103807 / OttBd1</strain>
    </source>
</reference>
<keyword evidence="2" id="KW-0472">Membrane</keyword>
<dbReference type="Proteomes" id="UP000006732">
    <property type="component" value="Chromosome"/>
</dbReference>
<evidence type="ECO:0000313" key="4">
    <source>
        <dbReference type="EMBL" id="ABK99028.1"/>
    </source>
</evidence>
<evidence type="ECO:0000259" key="3">
    <source>
        <dbReference type="SMART" id="SM00909"/>
    </source>
</evidence>
<evidence type="ECO:0000256" key="1">
    <source>
        <dbReference type="SAM" id="MobiDB-lite"/>
    </source>
</evidence>
<dbReference type="SMART" id="SM00909">
    <property type="entry name" value="Germane"/>
    <property type="match status" value="1"/>
</dbReference>
<dbReference type="InterPro" id="IPR019606">
    <property type="entry name" value="GerMN"/>
</dbReference>
<evidence type="ECO:0000313" key="5">
    <source>
        <dbReference type="Proteomes" id="UP000006732"/>
    </source>
</evidence>
<organism evidence="4 5">
    <name type="scientific">Pelobacter propionicus (strain DSM 2379 / NBRC 103807 / OttBd1)</name>
    <dbReference type="NCBI Taxonomy" id="338966"/>
    <lineage>
        <taxon>Bacteria</taxon>
        <taxon>Pseudomonadati</taxon>
        <taxon>Thermodesulfobacteriota</taxon>
        <taxon>Desulfuromonadia</taxon>
        <taxon>Desulfuromonadales</taxon>
        <taxon>Desulfuromonadaceae</taxon>
        <taxon>Pelobacter</taxon>
    </lineage>
</organism>
<feature type="region of interest" description="Disordered" evidence="1">
    <location>
        <begin position="182"/>
        <end position="203"/>
    </location>
</feature>
<dbReference type="KEGG" id="ppd:Ppro_1412"/>
<feature type="domain" description="GerMN" evidence="3">
    <location>
        <begin position="81"/>
        <end position="169"/>
    </location>
</feature>
<dbReference type="Pfam" id="PF10646">
    <property type="entry name" value="Germane"/>
    <property type="match status" value="1"/>
</dbReference>
<keyword evidence="2" id="KW-0812">Transmembrane</keyword>
<dbReference type="HOGENOM" id="CLU_080926_4_1_7"/>
<gene>
    <name evidence="4" type="ordered locus">Ppro_1412</name>
</gene>
<dbReference type="OrthoDB" id="9809406at2"/>
<keyword evidence="5" id="KW-1185">Reference proteome</keyword>
<dbReference type="EMBL" id="CP000482">
    <property type="protein sequence ID" value="ABK99028.1"/>
    <property type="molecule type" value="Genomic_DNA"/>
</dbReference>
<dbReference type="AlphaFoldDB" id="A1ANV8"/>
<protein>
    <recommendedName>
        <fullName evidence="3">GerMN domain-containing protein</fullName>
    </recommendedName>
</protein>
<sequence length="203" mass="21913">MAPVRRKKSTINLLVPFLIIALVFGFLIWNKYRASRMPNPRPHVQHPSGSRRVVLFFVADGTRLAREARELESCADTASCVRETLNELFNGPLGELDKALPEGALLNNVRVEGDTALVDLSRTFVDAMPSGSSAEMMAVYSIVNTVCVNFPAITKVRLTVAGEGNLILKHLDLSAPLTADYGLEGPPSDAAKPSHTDTTGGTP</sequence>
<feature type="transmembrane region" description="Helical" evidence="2">
    <location>
        <begin position="12"/>
        <end position="29"/>
    </location>
</feature>